<dbReference type="GO" id="GO:0000398">
    <property type="term" value="P:mRNA splicing, via spliceosome"/>
    <property type="evidence" value="ECO:0007669"/>
    <property type="project" value="TreeGrafter"/>
</dbReference>
<dbReference type="PANTHER" id="PTHR16105:SF0">
    <property type="entry name" value="RNA-BINDING REGION-CONTAINING PROTEIN 3"/>
    <property type="match status" value="1"/>
</dbReference>
<protein>
    <submittedName>
        <fullName evidence="3">Uncharacterized protein</fullName>
    </submittedName>
</protein>
<sequence>MALPTPPLPPPVPAAAAPPPPPPPTTTATKPNLNDLSSDESEMESSEVVIYYYVRSRKRMRREIKVTPKPTTKETTDYSDSTKEPDSANQLLEQKLFASPQEIESGKLPPEEILSLPMFKVPQPSVFLTLFCM</sequence>
<proteinExistence type="predicted"/>
<dbReference type="GO" id="GO:0030626">
    <property type="term" value="F:U12 snRNA binding"/>
    <property type="evidence" value="ECO:0007669"/>
    <property type="project" value="TreeGrafter"/>
</dbReference>
<feature type="compositionally biased region" description="Basic and acidic residues" evidence="2">
    <location>
        <begin position="64"/>
        <end position="86"/>
    </location>
</feature>
<organism evidence="3 4">
    <name type="scientific">Ensete ventricosum</name>
    <name type="common">Abyssinian banana</name>
    <name type="synonym">Musa ensete</name>
    <dbReference type="NCBI Taxonomy" id="4639"/>
    <lineage>
        <taxon>Eukaryota</taxon>
        <taxon>Viridiplantae</taxon>
        <taxon>Streptophyta</taxon>
        <taxon>Embryophyta</taxon>
        <taxon>Tracheophyta</taxon>
        <taxon>Spermatophyta</taxon>
        <taxon>Magnoliopsida</taxon>
        <taxon>Liliopsida</taxon>
        <taxon>Zingiberales</taxon>
        <taxon>Musaceae</taxon>
        <taxon>Ensete</taxon>
    </lineage>
</organism>
<dbReference type="PANTHER" id="PTHR16105">
    <property type="entry name" value="RNA-BINDING REGION-CONTAINING PROTEIN 3"/>
    <property type="match status" value="1"/>
</dbReference>
<feature type="region of interest" description="Disordered" evidence="2">
    <location>
        <begin position="64"/>
        <end position="87"/>
    </location>
</feature>
<evidence type="ECO:0000256" key="2">
    <source>
        <dbReference type="SAM" id="MobiDB-lite"/>
    </source>
</evidence>
<evidence type="ECO:0000313" key="4">
    <source>
        <dbReference type="Proteomes" id="UP000287651"/>
    </source>
</evidence>
<dbReference type="GO" id="GO:0005689">
    <property type="term" value="C:U12-type spliceosomal complex"/>
    <property type="evidence" value="ECO:0007669"/>
    <property type="project" value="TreeGrafter"/>
</dbReference>
<dbReference type="InterPro" id="IPR045164">
    <property type="entry name" value="RBM41/RNPC3"/>
</dbReference>
<feature type="region of interest" description="Disordered" evidence="2">
    <location>
        <begin position="1"/>
        <end position="44"/>
    </location>
</feature>
<dbReference type="GO" id="GO:0097157">
    <property type="term" value="F:pre-mRNA intronic binding"/>
    <property type="evidence" value="ECO:0007669"/>
    <property type="project" value="TreeGrafter"/>
</dbReference>
<evidence type="ECO:0000256" key="1">
    <source>
        <dbReference type="ARBA" id="ARBA00022884"/>
    </source>
</evidence>
<dbReference type="EMBL" id="AMZH03003189">
    <property type="protein sequence ID" value="RRT73118.1"/>
    <property type="molecule type" value="Genomic_DNA"/>
</dbReference>
<gene>
    <name evidence="3" type="ORF">B296_00006125</name>
</gene>
<accession>A0A427AA63</accession>
<dbReference type="Proteomes" id="UP000287651">
    <property type="component" value="Unassembled WGS sequence"/>
</dbReference>
<reference evidence="3 4" key="1">
    <citation type="journal article" date="2014" name="Agronomy (Basel)">
        <title>A Draft Genome Sequence for Ensete ventricosum, the Drought-Tolerant Tree Against Hunger.</title>
        <authorList>
            <person name="Harrison J."/>
            <person name="Moore K.A."/>
            <person name="Paszkiewicz K."/>
            <person name="Jones T."/>
            <person name="Grant M."/>
            <person name="Ambacheew D."/>
            <person name="Muzemil S."/>
            <person name="Studholme D.J."/>
        </authorList>
    </citation>
    <scope>NUCLEOTIDE SEQUENCE [LARGE SCALE GENOMIC DNA]</scope>
</reference>
<name>A0A427AA63_ENSVE</name>
<comment type="caution">
    <text evidence="3">The sequence shown here is derived from an EMBL/GenBank/DDBJ whole genome shotgun (WGS) entry which is preliminary data.</text>
</comment>
<feature type="compositionally biased region" description="Pro residues" evidence="2">
    <location>
        <begin position="1"/>
        <end position="25"/>
    </location>
</feature>
<keyword evidence="1" id="KW-0694">RNA-binding</keyword>
<dbReference type="AlphaFoldDB" id="A0A427AA63"/>
<evidence type="ECO:0000313" key="3">
    <source>
        <dbReference type="EMBL" id="RRT73118.1"/>
    </source>
</evidence>